<dbReference type="SMART" id="SM00192">
    <property type="entry name" value="LDLa"/>
    <property type="match status" value="6"/>
</dbReference>
<dbReference type="GO" id="GO:0012505">
    <property type="term" value="C:endomembrane system"/>
    <property type="evidence" value="ECO:0007669"/>
    <property type="project" value="UniProtKB-SubCell"/>
</dbReference>
<feature type="domain" description="EGF-like" evidence="16">
    <location>
        <begin position="298"/>
        <end position="334"/>
    </location>
</feature>
<dbReference type="SMART" id="SM00179">
    <property type="entry name" value="EGF_CA"/>
    <property type="match status" value="2"/>
</dbReference>
<evidence type="ECO:0000256" key="3">
    <source>
        <dbReference type="ARBA" id="ARBA00022536"/>
    </source>
</evidence>
<keyword evidence="12" id="KW-0325">Glycoprotein</keyword>
<dbReference type="GO" id="GO:0006898">
    <property type="term" value="P:receptor-mediated endocytosis"/>
    <property type="evidence" value="ECO:0007669"/>
    <property type="project" value="TreeGrafter"/>
</dbReference>
<dbReference type="InterPro" id="IPR002172">
    <property type="entry name" value="LDrepeatLR_classA_rpt"/>
</dbReference>
<dbReference type="SUPFAM" id="SSF57196">
    <property type="entry name" value="EGF/Laminin"/>
    <property type="match status" value="1"/>
</dbReference>
<feature type="disulfide bond" evidence="13">
    <location>
        <begin position="279"/>
        <end position="294"/>
    </location>
</feature>
<dbReference type="Gene3D" id="2.10.25.10">
    <property type="entry name" value="Laminin"/>
    <property type="match status" value="1"/>
</dbReference>
<accession>A0A183CD31</accession>
<keyword evidence="3" id="KW-0245">EGF-like domain</keyword>
<dbReference type="SMART" id="SM00135">
    <property type="entry name" value="LY"/>
    <property type="match status" value="8"/>
</dbReference>
<evidence type="ECO:0000256" key="14">
    <source>
        <dbReference type="PROSITE-ProRule" id="PRU00461"/>
    </source>
</evidence>
<dbReference type="SMART" id="SM00181">
    <property type="entry name" value="EGF"/>
    <property type="match status" value="3"/>
</dbReference>
<reference evidence="18" key="3">
    <citation type="submission" date="2016-06" db="UniProtKB">
        <authorList>
            <consortium name="WormBaseParasite"/>
        </authorList>
    </citation>
    <scope>IDENTIFICATION</scope>
</reference>
<keyword evidence="5" id="KW-0812">Transmembrane</keyword>
<feature type="disulfide bond" evidence="13">
    <location>
        <begin position="55"/>
        <end position="73"/>
    </location>
</feature>
<dbReference type="Proteomes" id="UP000050741">
    <property type="component" value="Unassembled WGS sequence"/>
</dbReference>
<reference evidence="17" key="1">
    <citation type="submission" date="2013-12" db="EMBL/GenBank/DDBJ databases">
        <authorList>
            <person name="Aslett M."/>
        </authorList>
    </citation>
    <scope>NUCLEOTIDE SEQUENCE [LARGE SCALE GENOMIC DNA]</scope>
    <source>
        <strain evidence="17">Lindley</strain>
    </source>
</reference>
<sequence>MILIVDAPHRTPFGGPPGVRPFISGSIFTSGGPAGTIGSTQHQPSAVCSENEFRCDDGHCIRMEWKCDGSGDCRNGEDERDCPHPGCKADQWQCDKYEWHSVSCIHEYQRCDNITDCSDGSDERDCPSNPVNCEVNDGSVFSCADGRQCFPIAKKCDGNYDCRDLSDEKDTCSTNHTACFPYQFRCADRTQCIQKVWMCDGTPDCADKSDEPPTCQFPPCQTGDFQCKNRRCVPHKFRCDYYDDCGDNSDEESCGHYKCPPNMWPCPNSGHCIPKWKLCDGKSDCGDGADEKACSNNLCSTLGCQSGCLASPGGGICTCPQGYKLDERFQRTCSDINECAEFGYCDQTCQNHRPSFTCGCLGSCFRLQMVQSISSAPGTGGHSNLTLRGYCISNEAEKMRLYVARREGLYRLNPTNKDEQAVKIASGEFIYGVDFDYEQKKMFWTDRMSHSLFRADITPSGDIEKIKKLDLKSLIYPRNLAVDWITKNVYVIESGSRRIDVVNYDGDKRTVLLADALTLPLDIALDPLRGDMFFSNQLRLETSHMDGTNRRVLIESHTHQVSGVVVDIAAKRVYWSDPKVDRVESIDYSGNDRRQIVTGRDFAPHPFGLAMFDQFLYWTDWTREVWRTLGSDLDSNVFPMGIAAYHPLAQPGPKQSECFQQTIDNPCAKSDCEGMCLLSKDSVGFGVGFRCACPIGQKLVEGKRCVPAMDYLLFSSNKVVRAIYPEIMQNALAEAILPISPSSQRRIGYFFAVECDVHGGSFFYADIMDNTLYRVKPDGEGAAPILVTHNDGLVSMAFDWMAKQLYYVDNVRNSLEVVKVEEQGLVNPDQLVRRQLLIKLRDPVAVVVHPWRGWLFFAESERPARIWRCNLDASGCAVIRNQTLGRPSGLVIDFAENRLCMGDSLLKLFACMDFDGSNWQQIPVDDPIPVAITLLGGE</sequence>
<feature type="disulfide bond" evidence="13">
    <location>
        <begin position="220"/>
        <end position="232"/>
    </location>
</feature>
<dbReference type="Gene3D" id="2.120.10.30">
    <property type="entry name" value="TolB, C-terminal domain"/>
    <property type="match status" value="2"/>
</dbReference>
<evidence type="ECO:0000256" key="4">
    <source>
        <dbReference type="ARBA" id="ARBA00022583"/>
    </source>
</evidence>
<evidence type="ECO:0000313" key="18">
    <source>
        <dbReference type="WBParaSite" id="GPLIN_001078300"/>
    </source>
</evidence>
<dbReference type="FunFam" id="2.120.10.30:FF:000241">
    <property type="entry name" value="Low-density lipoprotein receptor-related protein 6"/>
    <property type="match status" value="1"/>
</dbReference>
<dbReference type="WBParaSite" id="GPLIN_001078300">
    <property type="protein sequence ID" value="GPLIN_001078300"/>
    <property type="gene ID" value="GPLIN_001078300"/>
</dbReference>
<evidence type="ECO:0000256" key="8">
    <source>
        <dbReference type="ARBA" id="ARBA00022989"/>
    </source>
</evidence>
<dbReference type="FunFam" id="4.10.400.10:FF:000287">
    <property type="entry name" value="Low-density lipoprotein receptor-related protein"/>
    <property type="match status" value="1"/>
</dbReference>
<dbReference type="PANTHER" id="PTHR22722">
    <property type="entry name" value="LOW-DENSITY LIPOPROTEIN RECEPTOR-RELATED PROTEIN 2-RELATED"/>
    <property type="match status" value="1"/>
</dbReference>
<dbReference type="AlphaFoldDB" id="A0A183CD31"/>
<organism evidence="17 18">
    <name type="scientific">Globodera pallida</name>
    <name type="common">Potato cyst nematode worm</name>
    <name type="synonym">Heterodera pallida</name>
    <dbReference type="NCBI Taxonomy" id="36090"/>
    <lineage>
        <taxon>Eukaryota</taxon>
        <taxon>Metazoa</taxon>
        <taxon>Ecdysozoa</taxon>
        <taxon>Nematoda</taxon>
        <taxon>Chromadorea</taxon>
        <taxon>Rhabditida</taxon>
        <taxon>Tylenchina</taxon>
        <taxon>Tylenchomorpha</taxon>
        <taxon>Tylenchoidea</taxon>
        <taxon>Heteroderidae</taxon>
        <taxon>Heteroderinae</taxon>
        <taxon>Globodera</taxon>
    </lineage>
</organism>
<keyword evidence="8" id="KW-1133">Transmembrane helix</keyword>
<dbReference type="GO" id="GO:0016324">
    <property type="term" value="C:apical plasma membrane"/>
    <property type="evidence" value="ECO:0007669"/>
    <property type="project" value="TreeGrafter"/>
</dbReference>
<keyword evidence="9" id="KW-0472">Membrane</keyword>
<dbReference type="SUPFAM" id="SSF57424">
    <property type="entry name" value="LDL receptor-like module"/>
    <property type="match status" value="6"/>
</dbReference>
<dbReference type="FunFam" id="4.10.400.10:FF:000190">
    <property type="entry name" value="Low-density lipoprotein receptor-related protein"/>
    <property type="match status" value="1"/>
</dbReference>
<dbReference type="InterPro" id="IPR051221">
    <property type="entry name" value="LDLR-related"/>
</dbReference>
<feature type="domain" description="EGF-like calcium-binding" evidence="15">
    <location>
        <begin position="335"/>
        <end position="365"/>
    </location>
</feature>
<feature type="domain" description="EGF-like calcium-binding" evidence="15">
    <location>
        <begin position="295"/>
        <end position="334"/>
    </location>
</feature>
<keyword evidence="10 13" id="KW-1015">Disulfide bond</keyword>
<proteinExistence type="predicted"/>
<dbReference type="InterPro" id="IPR023415">
    <property type="entry name" value="LDLR_class-A_CS"/>
</dbReference>
<dbReference type="InterPro" id="IPR001881">
    <property type="entry name" value="EGF-like_Ca-bd_dom"/>
</dbReference>
<feature type="repeat" description="LDL-receptor class B" evidence="14">
    <location>
        <begin position="487"/>
        <end position="529"/>
    </location>
</feature>
<keyword evidence="11" id="KW-0675">Receptor</keyword>
<dbReference type="CDD" id="cd00112">
    <property type="entry name" value="LDLa"/>
    <property type="match status" value="6"/>
</dbReference>
<keyword evidence="7" id="KW-0677">Repeat</keyword>
<feature type="repeat" description="LDL-receptor class B" evidence="14">
    <location>
        <begin position="571"/>
        <end position="615"/>
    </location>
</feature>
<dbReference type="PANTHER" id="PTHR22722:SF14">
    <property type="entry name" value="MEGALIN, ISOFORM A"/>
    <property type="match status" value="1"/>
</dbReference>
<dbReference type="PRINTS" id="PR00261">
    <property type="entry name" value="LDLRECEPTOR"/>
</dbReference>
<feature type="disulfide bond" evidence="13">
    <location>
        <begin position="111"/>
        <end position="126"/>
    </location>
</feature>
<dbReference type="PROSITE" id="PS01187">
    <property type="entry name" value="EGF_CA"/>
    <property type="match status" value="1"/>
</dbReference>
<evidence type="ECO:0000256" key="11">
    <source>
        <dbReference type="ARBA" id="ARBA00023170"/>
    </source>
</evidence>
<dbReference type="FunFam" id="4.10.400.10:FF:000034">
    <property type="entry name" value="Low-density lipoprotein receptor-related protein 2"/>
    <property type="match status" value="1"/>
</dbReference>
<dbReference type="InterPro" id="IPR011042">
    <property type="entry name" value="6-blade_b-propeller_TolB-like"/>
</dbReference>
<evidence type="ECO:0000313" key="17">
    <source>
        <dbReference type="Proteomes" id="UP000050741"/>
    </source>
</evidence>
<feature type="disulfide bond" evidence="13">
    <location>
        <begin position="67"/>
        <end position="82"/>
    </location>
</feature>
<evidence type="ECO:0000256" key="12">
    <source>
        <dbReference type="ARBA" id="ARBA00023180"/>
    </source>
</evidence>
<dbReference type="InterPro" id="IPR036055">
    <property type="entry name" value="LDL_receptor-like_sf"/>
</dbReference>
<dbReference type="FunFam" id="4.10.400.10:FF:000147">
    <property type="entry name" value="Low-density lipoprotein receptor-related protein 2"/>
    <property type="match status" value="1"/>
</dbReference>
<dbReference type="PROSITE" id="PS01209">
    <property type="entry name" value="LDLRA_1"/>
    <property type="match status" value="4"/>
</dbReference>
<dbReference type="Pfam" id="PF00057">
    <property type="entry name" value="Ldl_recept_a"/>
    <property type="match status" value="6"/>
</dbReference>
<comment type="caution">
    <text evidence="13">Lacks conserved residue(s) required for the propagation of feature annotation.</text>
</comment>
<dbReference type="GO" id="GO:0043235">
    <property type="term" value="C:receptor complex"/>
    <property type="evidence" value="ECO:0007669"/>
    <property type="project" value="TreeGrafter"/>
</dbReference>
<dbReference type="PROSITE" id="PS50068">
    <property type="entry name" value="LDLRA_2"/>
    <property type="match status" value="6"/>
</dbReference>
<protein>
    <submittedName>
        <fullName evidence="18">EGF-like domain-containing protein</fullName>
    </submittedName>
</protein>
<feature type="disulfide bond" evidence="13">
    <location>
        <begin position="239"/>
        <end position="254"/>
    </location>
</feature>
<dbReference type="GO" id="GO:0042562">
    <property type="term" value="F:hormone binding"/>
    <property type="evidence" value="ECO:0007669"/>
    <property type="project" value="TreeGrafter"/>
</dbReference>
<reference evidence="17" key="2">
    <citation type="submission" date="2014-05" db="EMBL/GenBank/DDBJ databases">
        <title>The genome and life-stage specific transcriptomes of Globodera pallida elucidate key aspects of plant parasitism by a cyst nematode.</title>
        <authorList>
            <person name="Cotton J.A."/>
            <person name="Lilley C.J."/>
            <person name="Jones L.M."/>
            <person name="Kikuchi T."/>
            <person name="Reid A.J."/>
            <person name="Thorpe P."/>
            <person name="Tsai I.J."/>
            <person name="Beasley H."/>
            <person name="Blok V."/>
            <person name="Cock P.J.A."/>
            <person name="Van den Akker S.E."/>
            <person name="Holroyd N."/>
            <person name="Hunt M."/>
            <person name="Mantelin S."/>
            <person name="Naghra H."/>
            <person name="Pain A."/>
            <person name="Palomares-Rius J.E."/>
            <person name="Zarowiecki M."/>
            <person name="Berriman M."/>
            <person name="Jones J.T."/>
            <person name="Urwin P.E."/>
        </authorList>
    </citation>
    <scope>NUCLEOTIDE SEQUENCE [LARGE SCALE GENOMIC DNA]</scope>
    <source>
        <strain evidence="17">Lindley</strain>
    </source>
</reference>
<evidence type="ECO:0000256" key="1">
    <source>
        <dbReference type="ARBA" id="ARBA00004167"/>
    </source>
</evidence>
<evidence type="ECO:0000256" key="5">
    <source>
        <dbReference type="ARBA" id="ARBA00022692"/>
    </source>
</evidence>
<evidence type="ECO:0000256" key="6">
    <source>
        <dbReference type="ARBA" id="ARBA00022729"/>
    </source>
</evidence>
<evidence type="ECO:0000256" key="7">
    <source>
        <dbReference type="ARBA" id="ARBA00022737"/>
    </source>
</evidence>
<feature type="domain" description="EGF-like" evidence="16">
    <location>
        <begin position="338"/>
        <end position="365"/>
    </location>
</feature>
<evidence type="ECO:0000256" key="13">
    <source>
        <dbReference type="PROSITE-ProRule" id="PRU00124"/>
    </source>
</evidence>
<dbReference type="SUPFAM" id="SSF63825">
    <property type="entry name" value="YWTD domain"/>
    <property type="match status" value="2"/>
</dbReference>
<dbReference type="InterPro" id="IPR000033">
    <property type="entry name" value="LDLR_classB_rpt"/>
</dbReference>
<evidence type="ECO:0000259" key="16">
    <source>
        <dbReference type="SMART" id="SM00181"/>
    </source>
</evidence>
<dbReference type="InterPro" id="IPR000742">
    <property type="entry name" value="EGF"/>
</dbReference>
<evidence type="ECO:0000259" key="15">
    <source>
        <dbReference type="SMART" id="SM00179"/>
    </source>
</evidence>
<feature type="disulfide bond" evidence="13">
    <location>
        <begin position="227"/>
        <end position="245"/>
    </location>
</feature>
<dbReference type="GO" id="GO:0005509">
    <property type="term" value="F:calcium ion binding"/>
    <property type="evidence" value="ECO:0007669"/>
    <property type="project" value="InterPro"/>
</dbReference>
<feature type="domain" description="EGF-like" evidence="16">
    <location>
        <begin position="666"/>
        <end position="706"/>
    </location>
</feature>
<name>A0A183CD31_GLOPA</name>
<dbReference type="Gene3D" id="4.10.400.10">
    <property type="entry name" value="Low-density Lipoprotein Receptor"/>
    <property type="match status" value="6"/>
</dbReference>
<dbReference type="InterPro" id="IPR018097">
    <property type="entry name" value="EGF_Ca-bd_CS"/>
</dbReference>
<feature type="disulfide bond" evidence="13">
    <location>
        <begin position="48"/>
        <end position="60"/>
    </location>
</feature>
<evidence type="ECO:0000256" key="9">
    <source>
        <dbReference type="ARBA" id="ARBA00023136"/>
    </source>
</evidence>
<keyword evidence="4" id="KW-0254">Endocytosis</keyword>
<evidence type="ECO:0000256" key="10">
    <source>
        <dbReference type="ARBA" id="ARBA00023157"/>
    </source>
</evidence>
<dbReference type="PROSITE" id="PS51120">
    <property type="entry name" value="LDLRB"/>
    <property type="match status" value="2"/>
</dbReference>
<comment type="subcellular location">
    <subcellularLocation>
        <location evidence="2">Endomembrane system</location>
    </subcellularLocation>
    <subcellularLocation>
        <location evidence="1">Membrane</location>
        <topology evidence="1">Single-pass membrane protein</topology>
    </subcellularLocation>
</comment>
<keyword evidence="17" id="KW-1185">Reference proteome</keyword>
<keyword evidence="6" id="KW-0732">Signal</keyword>
<evidence type="ECO:0000256" key="2">
    <source>
        <dbReference type="ARBA" id="ARBA00004308"/>
    </source>
</evidence>